<keyword evidence="4 10" id="KW-0227">DNA damage</keyword>
<keyword evidence="9 10" id="KW-0539">Nucleus</keyword>
<name>A0ABP0J6C4_9DINO</name>
<dbReference type="InterPro" id="IPR029148">
    <property type="entry name" value="FACT-SPT16_Nlobe"/>
</dbReference>
<evidence type="ECO:0000256" key="8">
    <source>
        <dbReference type="ARBA" id="ARBA00023204"/>
    </source>
</evidence>
<keyword evidence="7 10" id="KW-0804">Transcription</keyword>
<comment type="caution">
    <text evidence="15">The sequence shown here is derived from an EMBL/GenBank/DDBJ whole genome shotgun (WGS) entry which is preliminary data.</text>
</comment>
<feature type="compositionally biased region" description="Acidic residues" evidence="11">
    <location>
        <begin position="990"/>
        <end position="1055"/>
    </location>
</feature>
<dbReference type="Gene3D" id="2.30.29.30">
    <property type="entry name" value="Pleckstrin-homology domain (PH domain)/Phosphotyrosine-binding domain (PTB)"/>
    <property type="match status" value="1"/>
</dbReference>
<protein>
    <recommendedName>
        <fullName evidence="10">FACT complex subunit</fullName>
    </recommendedName>
</protein>
<feature type="domain" description="FACT complex subunit SPT16 middle" evidence="13">
    <location>
        <begin position="562"/>
        <end position="720"/>
    </location>
</feature>
<evidence type="ECO:0000256" key="1">
    <source>
        <dbReference type="ARBA" id="ARBA00010779"/>
    </source>
</evidence>
<organism evidence="15 16">
    <name type="scientific">Durusdinium trenchii</name>
    <dbReference type="NCBI Taxonomy" id="1381693"/>
    <lineage>
        <taxon>Eukaryota</taxon>
        <taxon>Sar</taxon>
        <taxon>Alveolata</taxon>
        <taxon>Dinophyceae</taxon>
        <taxon>Suessiales</taxon>
        <taxon>Symbiodiniaceae</taxon>
        <taxon>Durusdinium</taxon>
    </lineage>
</organism>
<dbReference type="PANTHER" id="PTHR13980:SF15">
    <property type="entry name" value="FACT COMPLEX SUBUNIT SPT16"/>
    <property type="match status" value="1"/>
</dbReference>
<dbReference type="Proteomes" id="UP001642464">
    <property type="component" value="Unassembled WGS sequence"/>
</dbReference>
<dbReference type="Gene3D" id="2.30.29.210">
    <property type="entry name" value="FACT complex subunit Spt16p/Cdc68p"/>
    <property type="match status" value="1"/>
</dbReference>
<evidence type="ECO:0000259" key="12">
    <source>
        <dbReference type="SMART" id="SM01285"/>
    </source>
</evidence>
<keyword evidence="6" id="KW-0175">Coiled coil</keyword>
<dbReference type="SMART" id="SM01287">
    <property type="entry name" value="Rtt106"/>
    <property type="match status" value="1"/>
</dbReference>
<evidence type="ECO:0000256" key="9">
    <source>
        <dbReference type="ARBA" id="ARBA00023242"/>
    </source>
</evidence>
<keyword evidence="16" id="KW-1185">Reference proteome</keyword>
<comment type="function">
    <text evidence="10">Component of the FACT complex, a general chromatin factor that acts to reorganize nucleosomes. The FACT complex is involved in multiple processes that require DNA as a template such as mRNA elongation, DNA replication and DNA repair. During transcription elongation the FACT complex acts as a histone chaperone that both destabilizes and restores nucleosomal structure. It facilitates the passage of RNA polymerase II and transcription by promoting the dissociation of one histone H2A-H2B dimer from the nucleosome, then subsequently promotes the reestablishment of the nucleosome following the passage of RNA polymerase II.</text>
</comment>
<evidence type="ECO:0000256" key="7">
    <source>
        <dbReference type="ARBA" id="ARBA00023163"/>
    </source>
</evidence>
<dbReference type="Gene3D" id="3.40.350.10">
    <property type="entry name" value="Creatinase/prolidase N-terminal domain"/>
    <property type="match status" value="1"/>
</dbReference>
<keyword evidence="5 10" id="KW-0805">Transcription regulation</keyword>
<dbReference type="InterPro" id="IPR011993">
    <property type="entry name" value="PH-like_dom_sf"/>
</dbReference>
<comment type="subcellular location">
    <subcellularLocation>
        <location evidence="10">Nucleus</location>
    </subcellularLocation>
    <subcellularLocation>
        <location evidence="10">Chromosome</location>
    </subcellularLocation>
</comment>
<dbReference type="InterPro" id="IPR056595">
    <property type="entry name" value="Fact-SPT16_PH"/>
</dbReference>
<sequence length="1080" mass="122067">MATIKAKTFWDRALRIRDEMVAGSGKEDNPWHGVGGFCEMFGKLAGDEDAGKAPLGEALHRYLFGILFTNTIILVLKTKVVVIANPKKVALLEKIQAKGPEGFALELHALKKENTEELLQVAVEALKASVGEGASKVATLFDELKVGNFADKWVAKLKGSGLPVVNASPCLQSVMMRKFPDELATIKKAGEIAVRVMKRGFVKKMENVFEEDEKVTNAKLAAQIDAMLVEQKKKLKLKDVDLDDVELGFETVVQSGGEFDLAVPNKSKDTPFNSDVLIAQIGVRYLDYYAVVSRTYFVNAPKEEGKAYKALHKARMNLVEQLKPGASLGEVHASTLAVVEKEAPELAKHLTSSFGWGSGSELKFGEYLIVAGSKQVVEEGMTFVVSLGLENVQLSESGAKKASTLKGGKYSCVIADTVIVDKSPKPNLVTGESKAEFDDLIYNLQDGSDSEEDSDEDDSDDDMEEEEDETARLLAAAKGERVTRSRTKPKEQLEEEQKASKLEQKMQEVQEKLMRDKAKRALKRESKGDGGDNDAEEEEEGRIPEAYSSTAEYPPDFVRNQIYCDRENESVLLPIGGYHVPFHIQTIKAVSKTDEDRASLLKFSFFYPTGNLTFARDVPGTMRTVMTKFPELRYVKEMSFRSKDSRNLNLQFRAIKELQKRVRQRQKLEEQQADIIDQVDLVLSRDRNRPPELTDVNMRPPLRKGKCMGRVQAHVNGLRFRMMGGGRQAGPEVFDLIYSNVKHFFFQECKQELTVLIHFHLKHPVMIGRTKTYDVQFYTEVVEASAALEGSRRSTHDPDEMEEERREKILKKKLNAAFRKFCQEVVKVADLNNEPLGIDNDFDVPFRRLAFQGVPNKEMVWLIPTVHCLVNLTETPFFVVALDDIEHIHFERVTNLTKNIDMVIVLKAQLKRNSSIPQRITSIPIEALGMIRKWLHEKGDITFTAGTTSLSWKAVMASVQDEIEMGIFWKDKDLDGEPKDIGWNFLKLEDDNDSDEEGGDGDADSEFDDEDVESSEDDEDDWDDEVEEEESSEEDDEDNDSEGDDWDELEREAEEDDKKKNRKEREREEAERSQRSKKRR</sequence>
<reference evidence="15 16" key="1">
    <citation type="submission" date="2024-02" db="EMBL/GenBank/DDBJ databases">
        <authorList>
            <person name="Chen Y."/>
            <person name="Shah S."/>
            <person name="Dougan E. K."/>
            <person name="Thang M."/>
            <person name="Chan C."/>
        </authorList>
    </citation>
    <scope>NUCLEOTIDE SEQUENCE [LARGE SCALE GENOMIC DNA]</scope>
</reference>
<dbReference type="PANTHER" id="PTHR13980">
    <property type="entry name" value="CDC68 RELATED"/>
    <property type="match status" value="1"/>
</dbReference>
<feature type="compositionally biased region" description="Acidic residues" evidence="11">
    <location>
        <begin position="531"/>
        <end position="540"/>
    </location>
</feature>
<dbReference type="Pfam" id="PF08644">
    <property type="entry name" value="SPT16"/>
    <property type="match status" value="1"/>
</dbReference>
<feature type="domain" description="FACT complex subunit SPT16 N-terminal lobe" evidence="12">
    <location>
        <begin position="4"/>
        <end position="171"/>
    </location>
</feature>
<evidence type="ECO:0000256" key="4">
    <source>
        <dbReference type="ARBA" id="ARBA00022763"/>
    </source>
</evidence>
<evidence type="ECO:0000313" key="16">
    <source>
        <dbReference type="Proteomes" id="UP001642464"/>
    </source>
</evidence>
<keyword evidence="3 10" id="KW-0235">DNA replication</keyword>
<evidence type="ECO:0000256" key="5">
    <source>
        <dbReference type="ARBA" id="ARBA00023015"/>
    </source>
</evidence>
<feature type="compositionally biased region" description="Basic and acidic residues" evidence="11">
    <location>
        <begin position="478"/>
        <end position="516"/>
    </location>
</feature>
<dbReference type="Pfam" id="PF14826">
    <property type="entry name" value="FACT-Spt16_Nlob"/>
    <property type="match status" value="1"/>
</dbReference>
<evidence type="ECO:0000259" key="13">
    <source>
        <dbReference type="SMART" id="SM01286"/>
    </source>
</evidence>
<dbReference type="Pfam" id="PF08512">
    <property type="entry name" value="Rttp106-like_middle"/>
    <property type="match status" value="1"/>
</dbReference>
<evidence type="ECO:0000256" key="10">
    <source>
        <dbReference type="RuleBase" id="RU367052"/>
    </source>
</evidence>
<feature type="domain" description="Histone chaperone RTT106/FACT complex subunit SPT16-like middle" evidence="14">
    <location>
        <begin position="851"/>
        <end position="946"/>
    </location>
</feature>
<feature type="region of interest" description="Disordered" evidence="11">
    <location>
        <begin position="989"/>
        <end position="1080"/>
    </location>
</feature>
<dbReference type="Gene3D" id="2.30.29.150">
    <property type="match status" value="1"/>
</dbReference>
<evidence type="ECO:0000259" key="14">
    <source>
        <dbReference type="SMART" id="SM01287"/>
    </source>
</evidence>
<evidence type="ECO:0000256" key="11">
    <source>
        <dbReference type="SAM" id="MobiDB-lite"/>
    </source>
</evidence>
<evidence type="ECO:0000256" key="6">
    <source>
        <dbReference type="ARBA" id="ARBA00023054"/>
    </source>
</evidence>
<keyword evidence="8 10" id="KW-0234">DNA repair</keyword>
<dbReference type="InterPro" id="IPR000994">
    <property type="entry name" value="Pept_M24"/>
</dbReference>
<dbReference type="InterPro" id="IPR036005">
    <property type="entry name" value="Creatinase/aminopeptidase-like"/>
</dbReference>
<dbReference type="SMART" id="SM01286">
    <property type="entry name" value="SPT16"/>
    <property type="match status" value="1"/>
</dbReference>
<proteinExistence type="inferred from homology"/>
<gene>
    <name evidence="15" type="ORF">SCF082_LOCUS10439</name>
</gene>
<dbReference type="Gene3D" id="3.90.230.10">
    <property type="entry name" value="Creatinase/methionine aminopeptidase superfamily"/>
    <property type="match status" value="1"/>
</dbReference>
<dbReference type="SUPFAM" id="SSF55920">
    <property type="entry name" value="Creatinase/aminopeptidase"/>
    <property type="match status" value="1"/>
</dbReference>
<accession>A0ABP0J6C4</accession>
<keyword evidence="2 10" id="KW-0158">Chromosome</keyword>
<comment type="similarity">
    <text evidence="1 10">Belongs to the peptidase M24 family. SPT16 subfamily.</text>
</comment>
<dbReference type="InterPro" id="IPR029149">
    <property type="entry name" value="Creatin/AminoP/Spt16_N"/>
</dbReference>
<dbReference type="Pfam" id="PF00557">
    <property type="entry name" value="Peptidase_M24"/>
    <property type="match status" value="1"/>
</dbReference>
<dbReference type="InterPro" id="IPR013953">
    <property type="entry name" value="FACT_SPT16_M"/>
</dbReference>
<feature type="compositionally biased region" description="Acidic residues" evidence="11">
    <location>
        <begin position="448"/>
        <end position="469"/>
    </location>
</feature>
<feature type="region of interest" description="Disordered" evidence="11">
    <location>
        <begin position="444"/>
        <end position="551"/>
    </location>
</feature>
<dbReference type="InterPro" id="IPR040258">
    <property type="entry name" value="Spt16"/>
</dbReference>
<evidence type="ECO:0000256" key="2">
    <source>
        <dbReference type="ARBA" id="ARBA00022454"/>
    </source>
</evidence>
<comment type="subunit">
    <text evidence="10">Component of the FACT complex.</text>
</comment>
<evidence type="ECO:0000313" key="15">
    <source>
        <dbReference type="EMBL" id="CAK9009848.1"/>
    </source>
</evidence>
<dbReference type="Pfam" id="PF24824">
    <property type="entry name" value="PH_SPT16"/>
    <property type="match status" value="1"/>
</dbReference>
<evidence type="ECO:0000256" key="3">
    <source>
        <dbReference type="ARBA" id="ARBA00022705"/>
    </source>
</evidence>
<dbReference type="SMART" id="SM01285">
    <property type="entry name" value="FACT-Spt16_Nlob"/>
    <property type="match status" value="1"/>
</dbReference>
<dbReference type="EMBL" id="CAXAMM010006108">
    <property type="protein sequence ID" value="CAK9009848.1"/>
    <property type="molecule type" value="Genomic_DNA"/>
</dbReference>
<feature type="compositionally biased region" description="Basic and acidic residues" evidence="11">
    <location>
        <begin position="1056"/>
        <end position="1074"/>
    </location>
</feature>
<dbReference type="InterPro" id="IPR013719">
    <property type="entry name" value="RTT106/SPT16-like_middle_dom"/>
</dbReference>